<keyword evidence="8 9" id="KW-0472">Membrane</keyword>
<dbReference type="PRINTS" id="PR01650">
    <property type="entry name" value="SECETRNLCASE"/>
</dbReference>
<dbReference type="Proteomes" id="UP000177135">
    <property type="component" value="Unassembled WGS sequence"/>
</dbReference>
<accession>A0A1F5N2Q8</accession>
<comment type="similarity">
    <text evidence="9">Belongs to the SecE/SEC61-gamma family.</text>
</comment>
<sequence>MNKAFDFLSEVKVELSRVVWPTPKQTFRLTVIVILVTVAVGFFLGGIDFLLTKLLEIILKK</sequence>
<dbReference type="GO" id="GO:0043952">
    <property type="term" value="P:protein transport by the Sec complex"/>
    <property type="evidence" value="ECO:0007669"/>
    <property type="project" value="UniProtKB-UniRule"/>
</dbReference>
<evidence type="ECO:0000313" key="10">
    <source>
        <dbReference type="EMBL" id="OGE71750.1"/>
    </source>
</evidence>
<dbReference type="PANTHER" id="PTHR33910">
    <property type="entry name" value="PROTEIN TRANSLOCASE SUBUNIT SECE"/>
    <property type="match status" value="1"/>
</dbReference>
<evidence type="ECO:0000313" key="11">
    <source>
        <dbReference type="Proteomes" id="UP000177135"/>
    </source>
</evidence>
<comment type="caution">
    <text evidence="10">The sequence shown here is derived from an EMBL/GenBank/DDBJ whole genome shotgun (WGS) entry which is preliminary data.</text>
</comment>
<reference evidence="10 11" key="1">
    <citation type="journal article" date="2016" name="Nat. Commun.">
        <title>Thousands of microbial genomes shed light on interconnected biogeochemical processes in an aquifer system.</title>
        <authorList>
            <person name="Anantharaman K."/>
            <person name="Brown C.T."/>
            <person name="Hug L.A."/>
            <person name="Sharon I."/>
            <person name="Castelle C.J."/>
            <person name="Probst A.J."/>
            <person name="Thomas B.C."/>
            <person name="Singh A."/>
            <person name="Wilkins M.J."/>
            <person name="Karaoz U."/>
            <person name="Brodie E.L."/>
            <person name="Williams K.H."/>
            <person name="Hubbard S.S."/>
            <person name="Banfield J.F."/>
        </authorList>
    </citation>
    <scope>NUCLEOTIDE SEQUENCE [LARGE SCALE GENOMIC DNA]</scope>
</reference>
<gene>
    <name evidence="9" type="primary">secE</name>
    <name evidence="10" type="ORF">A2617_00835</name>
</gene>
<dbReference type="PROSITE" id="PS01067">
    <property type="entry name" value="SECE_SEC61G"/>
    <property type="match status" value="1"/>
</dbReference>
<comment type="function">
    <text evidence="9">Essential subunit of the Sec protein translocation channel SecYEG. Clamps together the 2 halves of SecY. May contact the channel plug during translocation.</text>
</comment>
<keyword evidence="3 9" id="KW-1003">Cell membrane</keyword>
<dbReference type="PANTHER" id="PTHR33910:SF1">
    <property type="entry name" value="PROTEIN TRANSLOCASE SUBUNIT SECE"/>
    <property type="match status" value="1"/>
</dbReference>
<keyword evidence="4 9" id="KW-0812">Transmembrane</keyword>
<dbReference type="AlphaFoldDB" id="A0A1F5N2Q8"/>
<dbReference type="EMBL" id="MFEC01000006">
    <property type="protein sequence ID" value="OGE71750.1"/>
    <property type="molecule type" value="Genomic_DNA"/>
</dbReference>
<evidence type="ECO:0000256" key="3">
    <source>
        <dbReference type="ARBA" id="ARBA00022475"/>
    </source>
</evidence>
<keyword evidence="5 9" id="KW-0653">Protein transport</keyword>
<comment type="subunit">
    <text evidence="9">Component of the Sec protein translocase complex. Heterotrimer consisting of SecY, SecE and SecG subunits. The heterotrimers can form oligomers, although 1 heterotrimer is thought to be able to translocate proteins. Interacts with the ribosome. Interacts with SecDF, and other proteins may be involved. Interacts with SecA.</text>
</comment>
<dbReference type="GO" id="GO:0005886">
    <property type="term" value="C:plasma membrane"/>
    <property type="evidence" value="ECO:0007669"/>
    <property type="project" value="UniProtKB-SubCell"/>
</dbReference>
<evidence type="ECO:0000256" key="2">
    <source>
        <dbReference type="ARBA" id="ARBA00022448"/>
    </source>
</evidence>
<dbReference type="NCBIfam" id="TIGR00964">
    <property type="entry name" value="secE_bact"/>
    <property type="match status" value="1"/>
</dbReference>
<dbReference type="InterPro" id="IPR001901">
    <property type="entry name" value="Translocase_SecE/Sec61-g"/>
</dbReference>
<evidence type="ECO:0000256" key="7">
    <source>
        <dbReference type="ARBA" id="ARBA00023010"/>
    </source>
</evidence>
<evidence type="ECO:0000256" key="4">
    <source>
        <dbReference type="ARBA" id="ARBA00022692"/>
    </source>
</evidence>
<comment type="subcellular location">
    <subcellularLocation>
        <location evidence="9">Cell membrane</location>
        <topology evidence="9">Single-pass membrane protein</topology>
    </subcellularLocation>
    <subcellularLocation>
        <location evidence="1">Membrane</location>
    </subcellularLocation>
</comment>
<proteinExistence type="inferred from homology"/>
<dbReference type="InterPro" id="IPR005807">
    <property type="entry name" value="SecE_bac"/>
</dbReference>
<organism evidence="10 11">
    <name type="scientific">Candidatus Daviesbacteria bacterium RIFOXYD1_FULL_41_10</name>
    <dbReference type="NCBI Taxonomy" id="1797801"/>
    <lineage>
        <taxon>Bacteria</taxon>
        <taxon>Candidatus Daviesiibacteriota</taxon>
    </lineage>
</organism>
<dbReference type="Pfam" id="PF00584">
    <property type="entry name" value="SecE"/>
    <property type="match status" value="1"/>
</dbReference>
<keyword evidence="7 9" id="KW-0811">Translocation</keyword>
<dbReference type="Gene3D" id="1.20.5.1030">
    <property type="entry name" value="Preprotein translocase secy subunit"/>
    <property type="match status" value="1"/>
</dbReference>
<evidence type="ECO:0000256" key="9">
    <source>
        <dbReference type="HAMAP-Rule" id="MF_00422"/>
    </source>
</evidence>
<dbReference type="HAMAP" id="MF_00422">
    <property type="entry name" value="SecE"/>
    <property type="match status" value="1"/>
</dbReference>
<name>A0A1F5N2Q8_9BACT</name>
<evidence type="ECO:0000256" key="1">
    <source>
        <dbReference type="ARBA" id="ARBA00004370"/>
    </source>
</evidence>
<evidence type="ECO:0000256" key="5">
    <source>
        <dbReference type="ARBA" id="ARBA00022927"/>
    </source>
</evidence>
<keyword evidence="6 9" id="KW-1133">Transmembrane helix</keyword>
<dbReference type="GO" id="GO:0006605">
    <property type="term" value="P:protein targeting"/>
    <property type="evidence" value="ECO:0007669"/>
    <property type="project" value="UniProtKB-UniRule"/>
</dbReference>
<dbReference type="GO" id="GO:0008320">
    <property type="term" value="F:protein transmembrane transporter activity"/>
    <property type="evidence" value="ECO:0007669"/>
    <property type="project" value="UniProtKB-UniRule"/>
</dbReference>
<feature type="transmembrane region" description="Helical" evidence="9">
    <location>
        <begin position="29"/>
        <end position="51"/>
    </location>
</feature>
<dbReference type="InterPro" id="IPR038379">
    <property type="entry name" value="SecE_sf"/>
</dbReference>
<dbReference type="GO" id="GO:0009306">
    <property type="term" value="P:protein secretion"/>
    <property type="evidence" value="ECO:0007669"/>
    <property type="project" value="UniProtKB-UniRule"/>
</dbReference>
<keyword evidence="2 9" id="KW-0813">Transport</keyword>
<evidence type="ECO:0000256" key="6">
    <source>
        <dbReference type="ARBA" id="ARBA00022989"/>
    </source>
</evidence>
<evidence type="ECO:0000256" key="8">
    <source>
        <dbReference type="ARBA" id="ARBA00023136"/>
    </source>
</evidence>
<protein>
    <recommendedName>
        <fullName evidence="9">Protein translocase subunit SecE</fullName>
    </recommendedName>
</protein>
<dbReference type="GO" id="GO:0065002">
    <property type="term" value="P:intracellular protein transmembrane transport"/>
    <property type="evidence" value="ECO:0007669"/>
    <property type="project" value="UniProtKB-UniRule"/>
</dbReference>